<comment type="caution">
    <text evidence="2">The sequence shown here is derived from an EMBL/GenBank/DDBJ whole genome shotgun (WGS) entry which is preliminary data.</text>
</comment>
<name>X1KWP2_9ZZZZ</name>
<reference evidence="2" key="1">
    <citation type="journal article" date="2014" name="Front. Microbiol.">
        <title>High frequency of phylogenetically diverse reductive dehalogenase-homologous genes in deep subseafloor sedimentary metagenomes.</title>
        <authorList>
            <person name="Kawai M."/>
            <person name="Futagami T."/>
            <person name="Toyoda A."/>
            <person name="Takaki Y."/>
            <person name="Nishi S."/>
            <person name="Hori S."/>
            <person name="Arai W."/>
            <person name="Tsubouchi T."/>
            <person name="Morono Y."/>
            <person name="Uchiyama I."/>
            <person name="Ito T."/>
            <person name="Fujiyama A."/>
            <person name="Inagaki F."/>
            <person name="Takami H."/>
        </authorList>
    </citation>
    <scope>NUCLEOTIDE SEQUENCE</scope>
    <source>
        <strain evidence="2">Expedition CK06-06</strain>
    </source>
</reference>
<dbReference type="Pfam" id="PF19328">
    <property type="entry name" value="DAP_DH_C"/>
    <property type="match status" value="1"/>
</dbReference>
<sequence length="130" mass="14404">MKKVEVWRVQDASVRRIPFQQKIGAGLTLEEFEAKKKNGTLGHVGLPESVDFIADRLGWKLDRNIETLEPVIADKDINTGYKPISKGMICGVQQVGRGFVGDREVIALNFKAAVGEPESYDRVHIDGEPA</sequence>
<evidence type="ECO:0000259" key="1">
    <source>
        <dbReference type="Pfam" id="PF19328"/>
    </source>
</evidence>
<evidence type="ECO:0000313" key="2">
    <source>
        <dbReference type="EMBL" id="GAH94574.1"/>
    </source>
</evidence>
<dbReference type="EMBL" id="BARV01002652">
    <property type="protein sequence ID" value="GAH94574.1"/>
    <property type="molecule type" value="Genomic_DNA"/>
</dbReference>
<proteinExistence type="predicted"/>
<dbReference type="InterPro" id="IPR045760">
    <property type="entry name" value="DAP_DH_C"/>
</dbReference>
<dbReference type="AlphaFoldDB" id="X1KWP2"/>
<feature type="domain" description="2,4-diaminopentanoate dehydrogenase C-terminal" evidence="1">
    <location>
        <begin position="2"/>
        <end position="127"/>
    </location>
</feature>
<accession>X1KWP2</accession>
<protein>
    <recommendedName>
        <fullName evidence="1">2,4-diaminopentanoate dehydrogenase C-terminal domain-containing protein</fullName>
    </recommendedName>
</protein>
<feature type="non-terminal residue" evidence="2">
    <location>
        <position position="130"/>
    </location>
</feature>
<gene>
    <name evidence="2" type="ORF">S06H3_06738</name>
</gene>
<organism evidence="2">
    <name type="scientific">marine sediment metagenome</name>
    <dbReference type="NCBI Taxonomy" id="412755"/>
    <lineage>
        <taxon>unclassified sequences</taxon>
        <taxon>metagenomes</taxon>
        <taxon>ecological metagenomes</taxon>
    </lineage>
</organism>